<evidence type="ECO:0000313" key="2">
    <source>
        <dbReference type="EMBL" id="GLR77312.1"/>
    </source>
</evidence>
<accession>A0A2S7X8J9</accession>
<dbReference type="OrthoDB" id="6401418at2"/>
<keyword evidence="1" id="KW-0812">Transmembrane</keyword>
<proteinExistence type="predicted"/>
<sequence length="229" mass="26554">MTQDVDKKSFTDRFDADDKLIAKAKVLTTVSLVLLALEASGATMKEANTFIFKIEFAHQNNIAYLLLAAVVYLTVRYRNYAKPYHNELFLLWSVRMMKNKDVFHYSHREEAVKGLLGGAFDVWGGDEPGIMHSTYEVSGFLRRGINYPAVWRGESGDGEWIEEYYDEYFSLLSFNKKWTASKYLRLLFTEFKYRLSAFINDREHLDVLSPYMFSGLAILSALIPWELFT</sequence>
<dbReference type="AlphaFoldDB" id="A0A2S7X8J9"/>
<evidence type="ECO:0000313" key="5">
    <source>
        <dbReference type="Proteomes" id="UP001156660"/>
    </source>
</evidence>
<dbReference type="EMBL" id="BSOU01000059">
    <property type="protein sequence ID" value="GLR77312.1"/>
    <property type="molecule type" value="Genomic_DNA"/>
</dbReference>
<name>A0A2S7X8J9_9GAMM</name>
<organism evidence="3 4">
    <name type="scientific">Aliivibrio sifiae</name>
    <dbReference type="NCBI Taxonomy" id="566293"/>
    <lineage>
        <taxon>Bacteria</taxon>
        <taxon>Pseudomonadati</taxon>
        <taxon>Pseudomonadota</taxon>
        <taxon>Gammaproteobacteria</taxon>
        <taxon>Vibrionales</taxon>
        <taxon>Vibrionaceae</taxon>
        <taxon>Aliivibrio</taxon>
    </lineage>
</organism>
<evidence type="ECO:0000256" key="1">
    <source>
        <dbReference type="SAM" id="Phobius"/>
    </source>
</evidence>
<feature type="transmembrane region" description="Helical" evidence="1">
    <location>
        <begin position="20"/>
        <end position="37"/>
    </location>
</feature>
<evidence type="ECO:0000313" key="4">
    <source>
        <dbReference type="Proteomes" id="UP000239273"/>
    </source>
</evidence>
<keyword evidence="5" id="KW-1185">Reference proteome</keyword>
<gene>
    <name evidence="3" type="ORF">BTO23_15170</name>
    <name evidence="2" type="ORF">GCM10007855_41880</name>
</gene>
<reference evidence="5" key="3">
    <citation type="journal article" date="2019" name="Int. J. Syst. Evol. Microbiol.">
        <title>The Global Catalogue of Microorganisms (GCM) 10K type strain sequencing project: providing services to taxonomists for standard genome sequencing and annotation.</title>
        <authorList>
            <consortium name="The Broad Institute Genomics Platform"/>
            <consortium name="The Broad Institute Genome Sequencing Center for Infectious Disease"/>
            <person name="Wu L."/>
            <person name="Ma J."/>
        </authorList>
    </citation>
    <scope>NUCLEOTIDE SEQUENCE [LARGE SCALE GENOMIC DNA]</scope>
    <source>
        <strain evidence="5">NBRC 105001</strain>
    </source>
</reference>
<evidence type="ECO:0000313" key="3">
    <source>
        <dbReference type="EMBL" id="PQJ87452.1"/>
    </source>
</evidence>
<protein>
    <submittedName>
        <fullName evidence="3">Uncharacterized protein</fullName>
    </submittedName>
</protein>
<reference evidence="2" key="1">
    <citation type="journal article" date="2014" name="Int. J. Syst. Evol. Microbiol.">
        <title>Complete genome of a new Firmicutes species belonging to the dominant human colonic microbiota ('Ruminococcus bicirculans') reveals two chromosomes and a selective capacity to utilize plant glucans.</title>
        <authorList>
            <consortium name="NISC Comparative Sequencing Program"/>
            <person name="Wegmann U."/>
            <person name="Louis P."/>
            <person name="Goesmann A."/>
            <person name="Henrissat B."/>
            <person name="Duncan S.H."/>
            <person name="Flint H.J."/>
        </authorList>
    </citation>
    <scope>NUCLEOTIDE SEQUENCE</scope>
    <source>
        <strain evidence="2">NBRC 105001</strain>
    </source>
</reference>
<feature type="transmembrane region" description="Helical" evidence="1">
    <location>
        <begin position="57"/>
        <end position="75"/>
    </location>
</feature>
<dbReference type="RefSeq" id="WP_105063928.1">
    <property type="nucleotide sequence ID" value="NZ_BSOU01000059.1"/>
</dbReference>
<reference evidence="3 4" key="2">
    <citation type="submission" date="2016-12" db="EMBL/GenBank/DDBJ databases">
        <title>Diversity of luminous bacteria.</title>
        <authorList>
            <person name="Yoshizawa S."/>
            <person name="Kogure K."/>
        </authorList>
    </citation>
    <scope>NUCLEOTIDE SEQUENCE [LARGE SCALE GENOMIC DNA]</scope>
    <source>
        <strain evidence="3 4">NBRC 105001</strain>
    </source>
</reference>
<keyword evidence="1" id="KW-0472">Membrane</keyword>
<keyword evidence="1" id="KW-1133">Transmembrane helix</keyword>
<comment type="caution">
    <text evidence="3">The sequence shown here is derived from an EMBL/GenBank/DDBJ whole genome shotgun (WGS) entry which is preliminary data.</text>
</comment>
<dbReference type="Proteomes" id="UP001156660">
    <property type="component" value="Unassembled WGS sequence"/>
</dbReference>
<dbReference type="EMBL" id="MSCP01000002">
    <property type="protein sequence ID" value="PQJ87452.1"/>
    <property type="molecule type" value="Genomic_DNA"/>
</dbReference>
<dbReference type="Proteomes" id="UP000239273">
    <property type="component" value="Unassembled WGS sequence"/>
</dbReference>
<reference evidence="2" key="4">
    <citation type="submission" date="2023-01" db="EMBL/GenBank/DDBJ databases">
        <title>Draft genome sequence of Aliivibrio sifiae strain NBRC 105001.</title>
        <authorList>
            <person name="Sun Q."/>
            <person name="Mori K."/>
        </authorList>
    </citation>
    <scope>NUCLEOTIDE SEQUENCE</scope>
    <source>
        <strain evidence="2">NBRC 105001</strain>
    </source>
</reference>